<keyword evidence="9" id="KW-0145">Chemotaxis</keyword>
<dbReference type="SUPFAM" id="SSF54117">
    <property type="entry name" value="Interleukin 8-like chemokines"/>
    <property type="match status" value="2"/>
</dbReference>
<keyword evidence="4 9" id="KW-0964">Secreted</keyword>
<evidence type="ECO:0000256" key="8">
    <source>
        <dbReference type="ARBA" id="ARBA00046726"/>
    </source>
</evidence>
<dbReference type="PANTHER" id="PTHR12015:SF183">
    <property type="entry name" value="C-C MOTIF CHEMOKINE 3"/>
    <property type="match status" value="1"/>
</dbReference>
<evidence type="ECO:0000256" key="3">
    <source>
        <dbReference type="ARBA" id="ARBA00022514"/>
    </source>
</evidence>
<feature type="chain" id="PRO_5043093263" description="C-C motif chemokine" evidence="9">
    <location>
        <begin position="25"/>
        <end position="160"/>
    </location>
</feature>
<evidence type="ECO:0000256" key="7">
    <source>
        <dbReference type="ARBA" id="ARBA00044740"/>
    </source>
</evidence>
<keyword evidence="3 9" id="KW-0202">Cytokine</keyword>
<evidence type="ECO:0000313" key="12">
    <source>
        <dbReference type="Proteomes" id="UP001501920"/>
    </source>
</evidence>
<dbReference type="GO" id="GO:0005615">
    <property type="term" value="C:extracellular space"/>
    <property type="evidence" value="ECO:0007669"/>
    <property type="project" value="UniProtKB-KW"/>
</dbReference>
<comment type="function">
    <text evidence="7">Monokine with inflammatory and chemokinetic properties. Binds to CCR1, CCR4 and CCR5. One of the major HIV-suppressive factors produced by CD8+ T-cells. Recombinant MIP-1-alpha induces a dose-dependent inhibition of different strains of HIV-1, HIV-2, and simian immunodeficiency virus (SIV).</text>
</comment>
<comment type="subcellular location">
    <subcellularLocation>
        <location evidence="1 9">Secreted</location>
    </subcellularLocation>
</comment>
<evidence type="ECO:0000256" key="5">
    <source>
        <dbReference type="ARBA" id="ARBA00022729"/>
    </source>
</evidence>
<dbReference type="CDD" id="cd00272">
    <property type="entry name" value="Chemokine_CC"/>
    <property type="match status" value="1"/>
</dbReference>
<organism evidence="11 12">
    <name type="scientific">Pygocentrus nattereri</name>
    <name type="common">Red-bellied piranha</name>
    <dbReference type="NCBI Taxonomy" id="42514"/>
    <lineage>
        <taxon>Eukaryota</taxon>
        <taxon>Metazoa</taxon>
        <taxon>Chordata</taxon>
        <taxon>Craniata</taxon>
        <taxon>Vertebrata</taxon>
        <taxon>Euteleostomi</taxon>
        <taxon>Actinopterygii</taxon>
        <taxon>Neopterygii</taxon>
        <taxon>Teleostei</taxon>
        <taxon>Ostariophysi</taxon>
        <taxon>Characiformes</taxon>
        <taxon>Characoidei</taxon>
        <taxon>Pygocentrus</taxon>
    </lineage>
</organism>
<feature type="domain" description="Chemokine interleukin-8-like" evidence="10">
    <location>
        <begin position="98"/>
        <end position="154"/>
    </location>
</feature>
<proteinExistence type="inferred from homology"/>
<dbReference type="GO" id="GO:0008009">
    <property type="term" value="F:chemokine activity"/>
    <property type="evidence" value="ECO:0007669"/>
    <property type="project" value="InterPro"/>
</dbReference>
<evidence type="ECO:0000256" key="6">
    <source>
        <dbReference type="ARBA" id="ARBA00023157"/>
    </source>
</evidence>
<evidence type="ECO:0000256" key="4">
    <source>
        <dbReference type="ARBA" id="ARBA00022525"/>
    </source>
</evidence>
<dbReference type="Proteomes" id="UP001501920">
    <property type="component" value="Chromosome 2"/>
</dbReference>
<dbReference type="AlphaFoldDB" id="A0AAR2KM84"/>
<accession>A0AAR2KM84</accession>
<feature type="domain" description="Chemokine interleukin-8-like" evidence="10">
    <location>
        <begin position="30"/>
        <end position="87"/>
    </location>
</feature>
<dbReference type="GO" id="GO:0006955">
    <property type="term" value="P:immune response"/>
    <property type="evidence" value="ECO:0007669"/>
    <property type="project" value="InterPro"/>
</dbReference>
<dbReference type="InterPro" id="IPR001811">
    <property type="entry name" value="Chemokine_IL8-like_dom"/>
</dbReference>
<evidence type="ECO:0000256" key="2">
    <source>
        <dbReference type="ARBA" id="ARBA00010868"/>
    </source>
</evidence>
<reference evidence="11" key="2">
    <citation type="submission" date="2025-08" db="UniProtKB">
        <authorList>
            <consortium name="Ensembl"/>
        </authorList>
    </citation>
    <scope>IDENTIFICATION</scope>
</reference>
<comment type="subunit">
    <text evidence="8">Self-associates. Also heterodimer of MIP-1-alpha(4-69) and MIP-1-beta(3-69). Interacts with CCR1.</text>
</comment>
<name>A0AAR2KM84_PYGNA</name>
<keyword evidence="12" id="KW-1185">Reference proteome</keyword>
<dbReference type="GeneTree" id="ENSGT01120000272318"/>
<dbReference type="Pfam" id="PF00048">
    <property type="entry name" value="IL8"/>
    <property type="match status" value="2"/>
</dbReference>
<dbReference type="InterPro" id="IPR036048">
    <property type="entry name" value="Interleukin_8-like_sf"/>
</dbReference>
<evidence type="ECO:0000313" key="11">
    <source>
        <dbReference type="Ensembl" id="ENSPNAP00000063579.1"/>
    </source>
</evidence>
<comment type="similarity">
    <text evidence="2 9">Belongs to the intercrine beta (chemokine CC) family.</text>
</comment>
<dbReference type="InterPro" id="IPR000827">
    <property type="entry name" value="Chemokine_CC_CS"/>
</dbReference>
<feature type="signal peptide" evidence="9">
    <location>
        <begin position="1"/>
        <end position="24"/>
    </location>
</feature>
<evidence type="ECO:0000256" key="9">
    <source>
        <dbReference type="RuleBase" id="RU361150"/>
    </source>
</evidence>
<dbReference type="InterPro" id="IPR039809">
    <property type="entry name" value="Chemokine_b/g/d"/>
</dbReference>
<reference evidence="11" key="3">
    <citation type="submission" date="2025-09" db="UniProtKB">
        <authorList>
            <consortium name="Ensembl"/>
        </authorList>
    </citation>
    <scope>IDENTIFICATION</scope>
</reference>
<keyword evidence="5 9" id="KW-0732">Signal</keyword>
<evidence type="ECO:0000259" key="10">
    <source>
        <dbReference type="SMART" id="SM00199"/>
    </source>
</evidence>
<dbReference type="PROSITE" id="PS00472">
    <property type="entry name" value="SMALL_CYTOKINES_CC"/>
    <property type="match status" value="1"/>
</dbReference>
<evidence type="ECO:0000256" key="1">
    <source>
        <dbReference type="ARBA" id="ARBA00004613"/>
    </source>
</evidence>
<keyword evidence="6" id="KW-1015">Disulfide bond</keyword>
<reference evidence="11 12" key="1">
    <citation type="submission" date="2020-10" db="EMBL/GenBank/DDBJ databases">
        <title>Pygocentrus nattereri (red-bellied piranha) genome, fPygNat1, primary haplotype.</title>
        <authorList>
            <person name="Myers G."/>
            <person name="Meyer A."/>
            <person name="Karagic N."/>
            <person name="Pippel M."/>
            <person name="Winkler S."/>
            <person name="Tracey A."/>
            <person name="Wood J."/>
            <person name="Formenti G."/>
            <person name="Howe K."/>
            <person name="Fedrigo O."/>
            <person name="Jarvis E.D."/>
        </authorList>
    </citation>
    <scope>NUCLEOTIDE SEQUENCE [LARGE SCALE GENOMIC DNA]</scope>
</reference>
<dbReference type="SMART" id="SM00199">
    <property type="entry name" value="SCY"/>
    <property type="match status" value="2"/>
</dbReference>
<dbReference type="Ensembl" id="ENSPNAT00000087886.1">
    <property type="protein sequence ID" value="ENSPNAP00000063579.1"/>
    <property type="gene ID" value="ENSPNAG00000033603.1"/>
</dbReference>
<dbReference type="Gene3D" id="2.40.50.40">
    <property type="match status" value="2"/>
</dbReference>
<sequence length="160" mass="17924">MIVHPRSLLLGLLVILYLQSGAVGQNVNAPKKCCFSFHTRPIPAADISDYEETDPHCPIAGVIFTTKKGPVCADPGFRWVKRAKDIIDRRTVEDGNAPKKCCFSFYTRPIPVADISQYEETDPHCPRDGVIFTYKRGVRVCLEPDFRSKITKGMLILVDV</sequence>
<dbReference type="PANTHER" id="PTHR12015">
    <property type="entry name" value="SMALL INDUCIBLE CYTOKINE A"/>
    <property type="match status" value="1"/>
</dbReference>
<protein>
    <recommendedName>
        <fullName evidence="9">C-C motif chemokine</fullName>
    </recommendedName>
</protein>